<dbReference type="RefSeq" id="WP_221341439.1">
    <property type="nucleotide sequence ID" value="NZ_JACHIN010000014.1"/>
</dbReference>
<dbReference type="Proteomes" id="UP000568380">
    <property type="component" value="Unassembled WGS sequence"/>
</dbReference>
<dbReference type="Pfam" id="PF06271">
    <property type="entry name" value="RDD"/>
    <property type="match status" value="1"/>
</dbReference>
<evidence type="ECO:0000256" key="3">
    <source>
        <dbReference type="ARBA" id="ARBA00022692"/>
    </source>
</evidence>
<feature type="transmembrane region" description="Helical" evidence="6">
    <location>
        <begin position="54"/>
        <end position="74"/>
    </location>
</feature>
<evidence type="ECO:0000256" key="4">
    <source>
        <dbReference type="ARBA" id="ARBA00022989"/>
    </source>
</evidence>
<keyword evidence="5 6" id="KW-0472">Membrane</keyword>
<organism evidence="8 9">
    <name type="scientific">Nonomuraea endophytica</name>
    <dbReference type="NCBI Taxonomy" id="714136"/>
    <lineage>
        <taxon>Bacteria</taxon>
        <taxon>Bacillati</taxon>
        <taxon>Actinomycetota</taxon>
        <taxon>Actinomycetes</taxon>
        <taxon>Streptosporangiales</taxon>
        <taxon>Streptosporangiaceae</taxon>
        <taxon>Nonomuraea</taxon>
    </lineage>
</organism>
<keyword evidence="9" id="KW-1185">Reference proteome</keyword>
<evidence type="ECO:0000313" key="9">
    <source>
        <dbReference type="Proteomes" id="UP000568380"/>
    </source>
</evidence>
<evidence type="ECO:0000256" key="6">
    <source>
        <dbReference type="SAM" id="Phobius"/>
    </source>
</evidence>
<gene>
    <name evidence="8" type="ORF">HNR40_008312</name>
</gene>
<sequence>MAAPAQRAVTAEWWERLVARLIEALVFGVFYYILFIGLWTLFRSVGLLELFGGRWPEVIAWFGAGLVYTVYDWVSHSTGGRTFGQAIMRIRVIPADGAVVTSRGLLKRSLLYPGPTMLMGIPVLDLGAAVIAFGVGMLILIDRPQLRGPHDRLAGTRVVKDLGRPDSPKNFP</sequence>
<comment type="subcellular location">
    <subcellularLocation>
        <location evidence="1">Cell membrane</location>
        <topology evidence="1">Multi-pass membrane protein</topology>
    </subcellularLocation>
</comment>
<protein>
    <submittedName>
        <fullName evidence="8">Putative RDD family membrane protein YckC</fullName>
    </submittedName>
</protein>
<dbReference type="InterPro" id="IPR010432">
    <property type="entry name" value="RDD"/>
</dbReference>
<accession>A0A7W8AAU6</accession>
<dbReference type="PANTHER" id="PTHR36115:SF4">
    <property type="entry name" value="MEMBRANE PROTEIN"/>
    <property type="match status" value="1"/>
</dbReference>
<reference evidence="8 9" key="1">
    <citation type="submission" date="2020-08" db="EMBL/GenBank/DDBJ databases">
        <title>Genomic Encyclopedia of Type Strains, Phase IV (KMG-IV): sequencing the most valuable type-strain genomes for metagenomic binning, comparative biology and taxonomic classification.</title>
        <authorList>
            <person name="Goeker M."/>
        </authorList>
    </citation>
    <scope>NUCLEOTIDE SEQUENCE [LARGE SCALE GENOMIC DNA]</scope>
    <source>
        <strain evidence="8 9">DSM 45385</strain>
    </source>
</reference>
<evidence type="ECO:0000256" key="1">
    <source>
        <dbReference type="ARBA" id="ARBA00004651"/>
    </source>
</evidence>
<feature type="domain" description="RDD" evidence="7">
    <location>
        <begin position="10"/>
        <end position="155"/>
    </location>
</feature>
<dbReference type="AlphaFoldDB" id="A0A7W8AAU6"/>
<proteinExistence type="predicted"/>
<feature type="transmembrane region" description="Helical" evidence="6">
    <location>
        <begin position="118"/>
        <end position="141"/>
    </location>
</feature>
<dbReference type="GO" id="GO:0005886">
    <property type="term" value="C:plasma membrane"/>
    <property type="evidence" value="ECO:0007669"/>
    <property type="project" value="UniProtKB-SubCell"/>
</dbReference>
<comment type="caution">
    <text evidence="8">The sequence shown here is derived from an EMBL/GenBank/DDBJ whole genome shotgun (WGS) entry which is preliminary data.</text>
</comment>
<evidence type="ECO:0000313" key="8">
    <source>
        <dbReference type="EMBL" id="MBB5082816.1"/>
    </source>
</evidence>
<keyword evidence="3 6" id="KW-0812">Transmembrane</keyword>
<evidence type="ECO:0000256" key="2">
    <source>
        <dbReference type="ARBA" id="ARBA00022475"/>
    </source>
</evidence>
<dbReference type="InterPro" id="IPR051791">
    <property type="entry name" value="Pra-immunoreactive"/>
</dbReference>
<evidence type="ECO:0000256" key="5">
    <source>
        <dbReference type="ARBA" id="ARBA00023136"/>
    </source>
</evidence>
<keyword evidence="4 6" id="KW-1133">Transmembrane helix</keyword>
<name>A0A7W8AAU6_9ACTN</name>
<evidence type="ECO:0000259" key="7">
    <source>
        <dbReference type="Pfam" id="PF06271"/>
    </source>
</evidence>
<dbReference type="EMBL" id="JACHIN010000014">
    <property type="protein sequence ID" value="MBB5082816.1"/>
    <property type="molecule type" value="Genomic_DNA"/>
</dbReference>
<keyword evidence="2" id="KW-1003">Cell membrane</keyword>
<feature type="transmembrane region" description="Helical" evidence="6">
    <location>
        <begin position="21"/>
        <end position="42"/>
    </location>
</feature>
<dbReference type="PANTHER" id="PTHR36115">
    <property type="entry name" value="PROLINE-RICH ANTIGEN HOMOLOG-RELATED"/>
    <property type="match status" value="1"/>
</dbReference>